<accession>A0AA36HNU7</accession>
<protein>
    <recommendedName>
        <fullName evidence="4">Peptidase A1 domain-containing protein</fullName>
    </recommendedName>
</protein>
<feature type="coiled-coil region" evidence="1">
    <location>
        <begin position="504"/>
        <end position="549"/>
    </location>
</feature>
<feature type="region of interest" description="Disordered" evidence="2">
    <location>
        <begin position="437"/>
        <end position="487"/>
    </location>
</feature>
<evidence type="ECO:0000313" key="5">
    <source>
        <dbReference type="EMBL" id="CAJ1372025.1"/>
    </source>
</evidence>
<dbReference type="InterPro" id="IPR021109">
    <property type="entry name" value="Peptidase_aspartic_dom_sf"/>
</dbReference>
<keyword evidence="1" id="KW-0175">Coiled coil</keyword>
<comment type="caution">
    <text evidence="5">The sequence shown here is derived from an EMBL/GenBank/DDBJ whole genome shotgun (WGS) entry which is preliminary data.</text>
</comment>
<keyword evidence="3" id="KW-0812">Transmembrane</keyword>
<evidence type="ECO:0000256" key="2">
    <source>
        <dbReference type="SAM" id="MobiDB-lite"/>
    </source>
</evidence>
<evidence type="ECO:0000259" key="4">
    <source>
        <dbReference type="PROSITE" id="PS51767"/>
    </source>
</evidence>
<dbReference type="InterPro" id="IPR033121">
    <property type="entry name" value="PEPTIDASE_A1"/>
</dbReference>
<keyword evidence="3" id="KW-0472">Membrane</keyword>
<dbReference type="AlphaFoldDB" id="A0AA36HNU7"/>
<feature type="coiled-coil region" evidence="1">
    <location>
        <begin position="15"/>
        <end position="163"/>
    </location>
</feature>
<dbReference type="EMBL" id="CAUJNA010000112">
    <property type="protein sequence ID" value="CAJ1372025.1"/>
    <property type="molecule type" value="Genomic_DNA"/>
</dbReference>
<organism evidence="5 6">
    <name type="scientific">Effrenium voratum</name>
    <dbReference type="NCBI Taxonomy" id="2562239"/>
    <lineage>
        <taxon>Eukaryota</taxon>
        <taxon>Sar</taxon>
        <taxon>Alveolata</taxon>
        <taxon>Dinophyceae</taxon>
        <taxon>Suessiales</taxon>
        <taxon>Symbiodiniaceae</taxon>
        <taxon>Effrenium</taxon>
    </lineage>
</organism>
<evidence type="ECO:0000256" key="1">
    <source>
        <dbReference type="SAM" id="Coils"/>
    </source>
</evidence>
<feature type="domain" description="Peptidase A1" evidence="4">
    <location>
        <begin position="711"/>
        <end position="1093"/>
    </location>
</feature>
<dbReference type="SUPFAM" id="SSF50630">
    <property type="entry name" value="Acid proteases"/>
    <property type="match status" value="1"/>
</dbReference>
<reference evidence="5" key="1">
    <citation type="submission" date="2023-08" db="EMBL/GenBank/DDBJ databases">
        <authorList>
            <person name="Chen Y."/>
            <person name="Shah S."/>
            <person name="Dougan E. K."/>
            <person name="Thang M."/>
            <person name="Chan C."/>
        </authorList>
    </citation>
    <scope>NUCLEOTIDE SEQUENCE</scope>
</reference>
<dbReference type="PROSITE" id="PS51767">
    <property type="entry name" value="PEPTIDASE_A1"/>
    <property type="match status" value="1"/>
</dbReference>
<dbReference type="Gene3D" id="2.40.70.10">
    <property type="entry name" value="Acid Proteases"/>
    <property type="match status" value="1"/>
</dbReference>
<evidence type="ECO:0000256" key="3">
    <source>
        <dbReference type="SAM" id="Phobius"/>
    </source>
</evidence>
<feature type="region of interest" description="Disordered" evidence="2">
    <location>
        <begin position="357"/>
        <end position="390"/>
    </location>
</feature>
<evidence type="ECO:0000313" key="6">
    <source>
        <dbReference type="Proteomes" id="UP001178507"/>
    </source>
</evidence>
<proteinExistence type="predicted"/>
<name>A0AA36HNU7_9DINO</name>
<sequence length="1186" mass="132428">MQAAATEGPSVTARLEELEKRDAEHLQRIDELEQECDKLRGMQAAATEECDKLRGMQAAATEECDKLRGLQAAATEGDAEAIKKELQEARAESEAKLGEVVRRSKEHLLALQGRLEAATAENAQLSERNRELDEAYQQQQEKVQKMRQLVTKANEALAESECREKALSESLSKSQSQRLLLQEQMGSMEKNLSVAPSREEIQQRGGIILAVESDDDVWCLISTGVSADGTSASEVPDASKRARWWPLSLLDVAERPVPLQRRWKGEVSALRAQVQRFKKKSEELQEEFDAYKEKANAALQSSASSREELTSKERQAEQLGEQLQAMALELQRSQAEKARHAEEQRELRRQVREAEARRAEVERAMDRKAREAEERCEAELESSRASFEARMDELERGWRERERSYRQELDLRRTQKEAHDEEVETLRALLDSRAAAESKAEAVATPTAPKTDSAAQTEEAFEASPEPEAKTFEAPEAPVRHESSDSLLPPQAYSLHASVAWQDLVSLRSQVRQLEARLQEEQGRHATALKESELGKRELQEIVEQHKLQQNIGQHQQMEYIRNVFRKFVETMPSSNAESEQLVPVLMTFFQQLGTMLVSCKEGIQEAATWLKLYASGTSLAADEPIRVAQTPRFVKQEAVTPCHEGRKAHDTEGPQAAKQLNKTAEAFAGIYPTCSTKAKFDVTAEAAVEEAETWQPQQWLGVSYSDALQPLVKVSIGGQWLQLVYDSSSAYAVAFVKEFDACVPQDLASCYSYKVAEEQGGFHVCAENNDPQVVCDTNPDHRFPCNTYAPNLSNTTVHNDALVIDGLEYYQQGVEALDNMMLEVSSKIVSWSSVPVRLLLKNLTALRPNVSLDLFRGADGILGGSGYTLSCRNTTLWHLLLQKTNATNFFLDFHPPPAAILRDSSPSRIVFNEVDPAAREHLLWSQPKQTGDMINDAMHELLIYRPKVCGVDLLYNASSNWLTIIDTSGPCLALPPFLFDRLMTHIPVDCPFKMGEKSYGHLCSPQATGTLPSLSFQLEDSQEPEPPSVVLSLKRLVFRNASGDKLLCVARQDTNKETIPADMMYSHIAFGSMVASALYVVVDLQNATIGLASRGDPAAESSEAGCATPPTCIAMQSYFPPLNICEDPPCSHYIFMTLDEETKTCRWRAPIPVAFVLLLITLVVLDLVSHRLYKQAIQRASEFTQ</sequence>
<feature type="transmembrane region" description="Helical" evidence="3">
    <location>
        <begin position="1150"/>
        <end position="1170"/>
    </location>
</feature>
<feature type="compositionally biased region" description="Basic and acidic residues" evidence="2">
    <location>
        <begin position="467"/>
        <end position="484"/>
    </location>
</feature>
<keyword evidence="3" id="KW-1133">Transmembrane helix</keyword>
<dbReference type="Proteomes" id="UP001178507">
    <property type="component" value="Unassembled WGS sequence"/>
</dbReference>
<gene>
    <name evidence="5" type="ORF">EVOR1521_LOCUS2183</name>
</gene>
<keyword evidence="6" id="KW-1185">Reference proteome</keyword>